<dbReference type="Proteomes" id="UP000199527">
    <property type="component" value="Unassembled WGS sequence"/>
</dbReference>
<dbReference type="OrthoDB" id="6401468at2"/>
<dbReference type="EMBL" id="FNEM01000007">
    <property type="protein sequence ID" value="SDJ32939.1"/>
    <property type="molecule type" value="Genomic_DNA"/>
</dbReference>
<dbReference type="RefSeq" id="WP_090365107.1">
    <property type="nucleotide sequence ID" value="NZ_FNEM01000007.1"/>
</dbReference>
<dbReference type="AlphaFoldDB" id="A0A1G8SUL8"/>
<keyword evidence="1" id="KW-1133">Transmembrane helix</keyword>
<gene>
    <name evidence="2" type="ORF">SAMN04488540_10718</name>
</gene>
<feature type="transmembrane region" description="Helical" evidence="1">
    <location>
        <begin position="53"/>
        <end position="76"/>
    </location>
</feature>
<feature type="transmembrane region" description="Helical" evidence="1">
    <location>
        <begin position="88"/>
        <end position="112"/>
    </location>
</feature>
<evidence type="ECO:0000313" key="3">
    <source>
        <dbReference type="Proteomes" id="UP000199527"/>
    </source>
</evidence>
<reference evidence="3" key="1">
    <citation type="submission" date="2016-10" db="EMBL/GenBank/DDBJ databases">
        <authorList>
            <person name="Varghese N."/>
            <person name="Submissions S."/>
        </authorList>
    </citation>
    <scope>NUCLEOTIDE SEQUENCE [LARGE SCALE GENOMIC DNA]</scope>
    <source>
        <strain evidence="3">DSM 23317</strain>
    </source>
</reference>
<evidence type="ECO:0000256" key="1">
    <source>
        <dbReference type="SAM" id="Phobius"/>
    </source>
</evidence>
<organism evidence="2 3">
    <name type="scientific">Ferrimonas sediminum</name>
    <dbReference type="NCBI Taxonomy" id="718193"/>
    <lineage>
        <taxon>Bacteria</taxon>
        <taxon>Pseudomonadati</taxon>
        <taxon>Pseudomonadota</taxon>
        <taxon>Gammaproteobacteria</taxon>
        <taxon>Alteromonadales</taxon>
        <taxon>Ferrimonadaceae</taxon>
        <taxon>Ferrimonas</taxon>
    </lineage>
</organism>
<sequence>MTQDRDLSRPWLKVWIACLYLPLGIQMMFWLMALGVVDFSLPSTLTELPLMLLRYYVSVTVLLYPAFFLYGLFYALHQNRCGWPAWKVMLASLIPFLSAAPYVLVVEIGSYFSGQ</sequence>
<keyword evidence="3" id="KW-1185">Reference proteome</keyword>
<keyword evidence="1" id="KW-0812">Transmembrane</keyword>
<accession>A0A1G8SUL8</accession>
<keyword evidence="1" id="KW-0472">Membrane</keyword>
<evidence type="ECO:0000313" key="2">
    <source>
        <dbReference type="EMBL" id="SDJ32939.1"/>
    </source>
</evidence>
<name>A0A1G8SUL8_9GAMM</name>
<feature type="transmembrane region" description="Helical" evidence="1">
    <location>
        <begin position="12"/>
        <end position="33"/>
    </location>
</feature>
<protein>
    <submittedName>
        <fullName evidence="2">Uncharacterized protein</fullName>
    </submittedName>
</protein>
<proteinExistence type="predicted"/>